<keyword evidence="11 15" id="KW-1133">Transmembrane helix</keyword>
<feature type="compositionally biased region" description="Polar residues" evidence="14">
    <location>
        <begin position="650"/>
        <end position="659"/>
    </location>
</feature>
<evidence type="ECO:0000256" key="4">
    <source>
        <dbReference type="ARBA" id="ARBA00012483"/>
    </source>
</evidence>
<evidence type="ECO:0000256" key="9">
    <source>
        <dbReference type="ARBA" id="ARBA00022786"/>
    </source>
</evidence>
<evidence type="ECO:0000313" key="18">
    <source>
        <dbReference type="EMBL" id="KAG4418831.1"/>
    </source>
</evidence>
<feature type="transmembrane region" description="Helical" evidence="15">
    <location>
        <begin position="998"/>
        <end position="1025"/>
    </location>
</feature>
<feature type="compositionally biased region" description="Polar residues" evidence="14">
    <location>
        <begin position="502"/>
        <end position="525"/>
    </location>
</feature>
<keyword evidence="5" id="KW-0808">Transferase</keyword>
<feature type="transmembrane region" description="Helical" evidence="15">
    <location>
        <begin position="121"/>
        <end position="139"/>
    </location>
</feature>
<keyword evidence="8 13" id="KW-0863">Zinc-finger</keyword>
<keyword evidence="10" id="KW-0862">Zinc</keyword>
<evidence type="ECO:0000256" key="1">
    <source>
        <dbReference type="ARBA" id="ARBA00000900"/>
    </source>
</evidence>
<evidence type="ECO:0000256" key="8">
    <source>
        <dbReference type="ARBA" id="ARBA00022771"/>
    </source>
</evidence>
<feature type="transmembrane region" description="Helical" evidence="15">
    <location>
        <begin position="1727"/>
        <end position="1755"/>
    </location>
</feature>
<dbReference type="EC" id="2.3.2.27" evidence="4"/>
<evidence type="ECO:0000256" key="5">
    <source>
        <dbReference type="ARBA" id="ARBA00022679"/>
    </source>
</evidence>
<name>A0A8H7TG43_9HELO</name>
<feature type="transmembrane region" description="Helical" evidence="15">
    <location>
        <begin position="1538"/>
        <end position="1561"/>
    </location>
</feature>
<feature type="transmembrane region" description="Helical" evidence="15">
    <location>
        <begin position="1276"/>
        <end position="1294"/>
    </location>
</feature>
<evidence type="ECO:0000256" key="6">
    <source>
        <dbReference type="ARBA" id="ARBA00022692"/>
    </source>
</evidence>
<feature type="region of interest" description="Disordered" evidence="14">
    <location>
        <begin position="1"/>
        <end position="29"/>
    </location>
</feature>
<dbReference type="GO" id="GO:0008270">
    <property type="term" value="F:zinc ion binding"/>
    <property type="evidence" value="ECO:0007669"/>
    <property type="project" value="UniProtKB-KW"/>
</dbReference>
<feature type="transmembrane region" description="Helical" evidence="15">
    <location>
        <begin position="1179"/>
        <end position="1197"/>
    </location>
</feature>
<evidence type="ECO:0000256" key="3">
    <source>
        <dbReference type="ARBA" id="ARBA00004906"/>
    </source>
</evidence>
<reference evidence="18" key="1">
    <citation type="submission" date="2021-02" db="EMBL/GenBank/DDBJ databases">
        <title>Genome sequence Cadophora malorum strain M34.</title>
        <authorList>
            <person name="Stefanovic E."/>
            <person name="Vu D."/>
            <person name="Scully C."/>
            <person name="Dijksterhuis J."/>
            <person name="Roader J."/>
            <person name="Houbraken J."/>
        </authorList>
    </citation>
    <scope>NUCLEOTIDE SEQUENCE</scope>
    <source>
        <strain evidence="18">M34</strain>
    </source>
</reference>
<dbReference type="EMBL" id="JAFJYH010000119">
    <property type="protein sequence ID" value="KAG4418831.1"/>
    <property type="molecule type" value="Genomic_DNA"/>
</dbReference>
<evidence type="ECO:0000259" key="17">
    <source>
        <dbReference type="PROSITE" id="PS51292"/>
    </source>
</evidence>
<feature type="transmembrane region" description="Helical" evidence="15">
    <location>
        <begin position="1378"/>
        <end position="1396"/>
    </location>
</feature>
<organism evidence="18 19">
    <name type="scientific">Cadophora malorum</name>
    <dbReference type="NCBI Taxonomy" id="108018"/>
    <lineage>
        <taxon>Eukaryota</taxon>
        <taxon>Fungi</taxon>
        <taxon>Dikarya</taxon>
        <taxon>Ascomycota</taxon>
        <taxon>Pezizomycotina</taxon>
        <taxon>Leotiomycetes</taxon>
        <taxon>Helotiales</taxon>
        <taxon>Ploettnerulaceae</taxon>
        <taxon>Cadophora</taxon>
    </lineage>
</organism>
<comment type="subcellular location">
    <subcellularLocation>
        <location evidence="2">Membrane</location>
        <topology evidence="2">Multi-pass membrane protein</topology>
    </subcellularLocation>
</comment>
<dbReference type="Pfam" id="PF25417">
    <property type="entry name" value="DUF7889"/>
    <property type="match status" value="1"/>
</dbReference>
<dbReference type="GO" id="GO:0036503">
    <property type="term" value="P:ERAD pathway"/>
    <property type="evidence" value="ECO:0007669"/>
    <property type="project" value="TreeGrafter"/>
</dbReference>
<keyword evidence="7" id="KW-0479">Metal-binding</keyword>
<feature type="compositionally biased region" description="Low complexity" evidence="14">
    <location>
        <begin position="733"/>
        <end position="748"/>
    </location>
</feature>
<keyword evidence="19" id="KW-1185">Reference proteome</keyword>
<evidence type="ECO:0000313" key="19">
    <source>
        <dbReference type="Proteomes" id="UP000664132"/>
    </source>
</evidence>
<dbReference type="InterPro" id="IPR056521">
    <property type="entry name" value="MARCHF6-like_C"/>
</dbReference>
<proteinExistence type="predicted"/>
<dbReference type="PANTHER" id="PTHR13145">
    <property type="entry name" value="SSM4 PROTEIN"/>
    <property type="match status" value="1"/>
</dbReference>
<feature type="transmembrane region" description="Helical" evidence="15">
    <location>
        <begin position="1581"/>
        <end position="1599"/>
    </location>
</feature>
<dbReference type="InterPro" id="IPR011016">
    <property type="entry name" value="Znf_RING-CH"/>
</dbReference>
<protein>
    <recommendedName>
        <fullName evidence="4">RING-type E3 ubiquitin transferase</fullName>
        <ecNumber evidence="4">2.3.2.27</ecNumber>
    </recommendedName>
</protein>
<accession>A0A8H7TG43</accession>
<feature type="compositionally biased region" description="Polar residues" evidence="14">
    <location>
        <begin position="716"/>
        <end position="732"/>
    </location>
</feature>
<feature type="transmembrane region" description="Helical" evidence="15">
    <location>
        <begin position="1767"/>
        <end position="1789"/>
    </location>
</feature>
<comment type="caution">
    <text evidence="18">The sequence shown here is derived from an EMBL/GenBank/DDBJ whole genome shotgun (WGS) entry which is preliminary data.</text>
</comment>
<feature type="domain" description="RING-type" evidence="16">
    <location>
        <begin position="37"/>
        <end position="84"/>
    </location>
</feature>
<dbReference type="FunFam" id="3.30.40.10:FF:000287">
    <property type="entry name" value="RING finger membrane protein"/>
    <property type="match status" value="1"/>
</dbReference>
<feature type="transmembrane region" description="Helical" evidence="15">
    <location>
        <begin position="1093"/>
        <end position="1114"/>
    </location>
</feature>
<comment type="pathway">
    <text evidence="3">Protein modification; protein ubiquitination.</text>
</comment>
<feature type="transmembrane region" description="Helical" evidence="15">
    <location>
        <begin position="294"/>
        <end position="318"/>
    </location>
</feature>
<sequence>MADTQDGQAPPPDIMNDPQYTTNFDDGDDGSGDADTCRICRAEGSDAEPLFHPCKCSGSIKFVHQDCLMEWLSHSQKKHCELCKTPFRFTKLYSPNMPKSLPLPVLARHVVIHSVKNVATWLRFLVVVTVWLGCLPFVIRQVWRLLFWFSDGGWPSNYLPATSINNSSSVQALEMAREIQKLSKIAGNGTSPVTPLQDNQTTSASMGGLVEKVMGHLMPISQTLNMSDSDPLLAGLLKTVYYGLGIQNVVIPDGANASVPQNYVSQPAESHRSSLLSDVSFLRNLTRNSYINQLVVTIAEGYVITILVVVSFILVFLIREWVVQQQPGINIGAGFNAEFAAPDRARDLPANREIGQDVIRRLDGNNLIENGQDPRDIGRRPMARPRRRNNHLDDVVEFPRTNDELLEDMRNRNEELRDDLRQLEESSASLHRPAPVRDALTPAAEIQRAITEEPRMTEEFLAIWRRADNDPSEVLRIIEREDKSDQMRYWVNAMKLLTKQDSQASGLPTASSPNHATQSEASGDSISPFLEPDRLGYETMKPTEPLGSNGRSRASSDSWEDVEPLSLQQQRHLPGETENNHDTEDQLLGKGKGKATEEPIEDESLNTTLQERVEKGSSPRLKGRGGRNHILEQNIGSTEFSSPPWLHSGINASTPQNTFRPRAVSDGPQLRDTISPLAHNNWSFSNLNANQEQIDDTTTRATPGDENSRPVAERGVQTSSLARATVPDSSEPASSQQANQANQAWKAAQDLRVQQAIEKAREAQRLKAGQHNQDTVASTSQASEHEGPLQIVGQDGITRAAQNWDEVFDANPIDSDSESEDGLNADPAPLQADAPHPENPEPVVPRPAEPEGVLGRVADFLWGGVGEDRPREDLGANDEHIVHDLAAEAPFVPVAHHDHFEDDGEFPEPDQDVVDAAIAAGLDPNDPDAMEEAEDFEGIMELVGMRGPLFSLVQNALFSAFLLALTVAIGVWIPYNIGRVSLLLIANPGPAIKLPLRLIFACAAFLQDLALSILGVVSYCTLWLLSVPFKLLSPYSPDVHSTVATKGLALSSTAMNLSHDAVNRILNETQSSLTHILDSEIFVFSAASHESLISLRSFVLDTLASIGSTVVYIFTGDYHVSLGGIWSVLAGTTKYCWGLLAALPTLLARPDSWVISLELGKRAAPLDPDLSVWDGTDRFWAIFTGYTALCLLGALYVKKGSPFSTSQVGREWEATIIDLLNQAGGVMKVILIISIEMLVFPLYCGLLLDAALLPLFENTTIMSRLLFTIKSPLTSIFVHWFVGTCYMFHFALFVSMCRKIMRKGVLYFIRDPDDPTFHPVRDVLERNVATQLRKILFSALVYGGLVVICLGGVVWGLAYAFNGVLPIHWSSNEPVLEFPIDLLFYNFLMPLAVKFFKPSDGLHAMYSWWFRRCARMLRLTWFMFDERKLDEEGYNVRRAWTDIFKGATANPPKKIKTDDVEKPFVEDPDLKVYFRMDGRYVRAPASDQVRIPKGVGTFLEVDEANERIDGKKERDGVHSKSSTHFKQVYIPPWFRTRIFLFIVSIWLFAALTGVSITIVPLVLGRHIFAKIIPAHVRKNDVYAFSIGIYILGSALYAILHAKQFYSYVKNTININADTPQNVRRRVITVATRVGRIAWTYTAFLFILPTLFSFLIEFYLIVPLHTYFAIEERHVMHFVQSWTLGLLYVKLTTRIILWHEDSRPAQSLRAITRNGYLDPDARLATRSFILPVGLSLCFALAYPWACATLATMTVLRDRPEKHIVAYRYAYPMCFCLCCIIYALYILLSWVKDWRMKIRDEVYLIGERLHNFGDRKSSGSGVSVPNVRRIET</sequence>
<feature type="domain" description="RING-CH-type" evidence="17">
    <location>
        <begin position="29"/>
        <end position="90"/>
    </location>
</feature>
<dbReference type="InterPro" id="IPR057211">
    <property type="entry name" value="DUF7889"/>
</dbReference>
<feature type="region of interest" description="Disordered" evidence="14">
    <location>
        <begin position="370"/>
        <end position="390"/>
    </location>
</feature>
<evidence type="ECO:0000256" key="15">
    <source>
        <dbReference type="SAM" id="Phobius"/>
    </source>
</evidence>
<dbReference type="CDD" id="cd16702">
    <property type="entry name" value="RING_CH-C4HC3_MARCH6"/>
    <property type="match status" value="1"/>
</dbReference>
<dbReference type="GO" id="GO:0061630">
    <property type="term" value="F:ubiquitin protein ligase activity"/>
    <property type="evidence" value="ECO:0007669"/>
    <property type="project" value="UniProtKB-EC"/>
</dbReference>
<evidence type="ECO:0000256" key="12">
    <source>
        <dbReference type="ARBA" id="ARBA00023136"/>
    </source>
</evidence>
<gene>
    <name evidence="18" type="ORF">IFR04_008036</name>
</gene>
<dbReference type="PROSITE" id="PS50089">
    <property type="entry name" value="ZF_RING_2"/>
    <property type="match status" value="1"/>
</dbReference>
<evidence type="ECO:0000259" key="16">
    <source>
        <dbReference type="PROSITE" id="PS50089"/>
    </source>
</evidence>
<feature type="transmembrane region" description="Helical" evidence="15">
    <location>
        <begin position="956"/>
        <end position="977"/>
    </location>
</feature>
<feature type="transmembrane region" description="Helical" evidence="15">
    <location>
        <begin position="1229"/>
        <end position="1256"/>
    </location>
</feature>
<feature type="transmembrane region" description="Helical" evidence="15">
    <location>
        <begin position="1681"/>
        <end position="1698"/>
    </location>
</feature>
<feature type="transmembrane region" description="Helical" evidence="15">
    <location>
        <begin position="1335"/>
        <end position="1358"/>
    </location>
</feature>
<feature type="compositionally biased region" description="Basic and acidic residues" evidence="14">
    <location>
        <begin position="573"/>
        <end position="584"/>
    </location>
</feature>
<evidence type="ECO:0000256" key="11">
    <source>
        <dbReference type="ARBA" id="ARBA00022989"/>
    </source>
</evidence>
<feature type="transmembrane region" description="Helical" evidence="15">
    <location>
        <begin position="1637"/>
        <end position="1661"/>
    </location>
</feature>
<dbReference type="PROSITE" id="PS51292">
    <property type="entry name" value="ZF_RING_CH"/>
    <property type="match status" value="1"/>
</dbReference>
<dbReference type="Pfam" id="PF12906">
    <property type="entry name" value="RINGv"/>
    <property type="match status" value="1"/>
</dbReference>
<feature type="compositionally biased region" description="Polar residues" evidence="14">
    <location>
        <begin position="770"/>
        <end position="782"/>
    </location>
</feature>
<dbReference type="OrthoDB" id="1108038at2759"/>
<comment type="catalytic activity">
    <reaction evidence="1">
        <text>S-ubiquitinyl-[E2 ubiquitin-conjugating enzyme]-L-cysteine + [acceptor protein]-L-lysine = [E2 ubiquitin-conjugating enzyme]-L-cysteine + N(6)-ubiquitinyl-[acceptor protein]-L-lysine.</text>
        <dbReference type="EC" id="2.3.2.27"/>
    </reaction>
</comment>
<feature type="region of interest" description="Disordered" evidence="14">
    <location>
        <begin position="810"/>
        <end position="847"/>
    </location>
</feature>
<keyword evidence="6 15" id="KW-0812">Transmembrane</keyword>
<feature type="region of interest" description="Disordered" evidence="14">
    <location>
        <begin position="684"/>
        <end position="792"/>
    </location>
</feature>
<dbReference type="SUPFAM" id="SSF57850">
    <property type="entry name" value="RING/U-box"/>
    <property type="match status" value="1"/>
</dbReference>
<feature type="region of interest" description="Disordered" evidence="14">
    <location>
        <begin position="502"/>
        <end position="668"/>
    </location>
</feature>
<dbReference type="InterPro" id="IPR001841">
    <property type="entry name" value="Znf_RING"/>
</dbReference>
<keyword evidence="9" id="KW-0833">Ubl conjugation pathway</keyword>
<keyword evidence="12 15" id="KW-0472">Membrane</keyword>
<dbReference type="Proteomes" id="UP000664132">
    <property type="component" value="Unassembled WGS sequence"/>
</dbReference>
<dbReference type="InterPro" id="IPR013083">
    <property type="entry name" value="Znf_RING/FYVE/PHD"/>
</dbReference>
<evidence type="ECO:0000256" key="14">
    <source>
        <dbReference type="SAM" id="MobiDB-lite"/>
    </source>
</evidence>
<evidence type="ECO:0000256" key="13">
    <source>
        <dbReference type="PROSITE-ProRule" id="PRU00175"/>
    </source>
</evidence>
<dbReference type="Gene3D" id="3.30.40.10">
    <property type="entry name" value="Zinc/RING finger domain, C3HC4 (zinc finger)"/>
    <property type="match status" value="1"/>
</dbReference>
<dbReference type="Pfam" id="PF23113">
    <property type="entry name" value="MARCHF6_C"/>
    <property type="match status" value="1"/>
</dbReference>
<evidence type="ECO:0000256" key="10">
    <source>
        <dbReference type="ARBA" id="ARBA00022833"/>
    </source>
</evidence>
<dbReference type="PANTHER" id="PTHR13145:SF0">
    <property type="entry name" value="E3 UBIQUITIN-PROTEIN LIGASE MARCHF6"/>
    <property type="match status" value="1"/>
</dbReference>
<evidence type="ECO:0000256" key="2">
    <source>
        <dbReference type="ARBA" id="ARBA00004141"/>
    </source>
</evidence>
<evidence type="ECO:0000256" key="7">
    <source>
        <dbReference type="ARBA" id="ARBA00022723"/>
    </source>
</evidence>
<feature type="transmembrane region" description="Helical" evidence="15">
    <location>
        <begin position="1126"/>
        <end position="1147"/>
    </location>
</feature>
<dbReference type="SMART" id="SM00744">
    <property type="entry name" value="RINGv"/>
    <property type="match status" value="1"/>
</dbReference>
<dbReference type="GO" id="GO:0005789">
    <property type="term" value="C:endoplasmic reticulum membrane"/>
    <property type="evidence" value="ECO:0007669"/>
    <property type="project" value="TreeGrafter"/>
</dbReference>